<keyword evidence="2" id="KW-0328">Glycosyltransferase</keyword>
<evidence type="ECO:0000313" key="10">
    <source>
        <dbReference type="Proteomes" id="UP001362999"/>
    </source>
</evidence>
<evidence type="ECO:0000313" key="9">
    <source>
        <dbReference type="EMBL" id="KAK7057621.1"/>
    </source>
</evidence>
<comment type="caution">
    <text evidence="9">The sequence shown here is derived from an EMBL/GenBank/DDBJ whole genome shotgun (WGS) entry which is preliminary data.</text>
</comment>
<comment type="subcellular location">
    <subcellularLocation>
        <location evidence="1">Membrane</location>
    </subcellularLocation>
</comment>
<evidence type="ECO:0000256" key="5">
    <source>
        <dbReference type="ARBA" id="ARBA00022989"/>
    </source>
</evidence>
<dbReference type="PANTHER" id="PTHR47844:SF1">
    <property type="entry name" value="EXOSTOSIN-LIKE 2"/>
    <property type="match status" value="1"/>
</dbReference>
<dbReference type="GO" id="GO:0016020">
    <property type="term" value="C:membrane"/>
    <property type="evidence" value="ECO:0007669"/>
    <property type="project" value="UniProtKB-SubCell"/>
</dbReference>
<dbReference type="AlphaFoldDB" id="A0AAW0DXV9"/>
<keyword evidence="8" id="KW-0732">Signal</keyword>
<keyword evidence="10" id="KW-1185">Reference proteome</keyword>
<keyword evidence="6" id="KW-0472">Membrane</keyword>
<evidence type="ECO:0000256" key="6">
    <source>
        <dbReference type="ARBA" id="ARBA00023136"/>
    </source>
</evidence>
<proteinExistence type="predicted"/>
<accession>A0AAW0DXV9</accession>
<dbReference type="Proteomes" id="UP001362999">
    <property type="component" value="Unassembled WGS sequence"/>
</dbReference>
<dbReference type="GO" id="GO:0016757">
    <property type="term" value="F:glycosyltransferase activity"/>
    <property type="evidence" value="ECO:0007669"/>
    <property type="project" value="UniProtKB-KW"/>
</dbReference>
<sequence>MSTFLALSLLWDWRESLVIQRCAAECKPIPLPQKPTLYPHDVSIIVTTVNTPDSFTEALRTWLAAKPKEIILVTVERDEPRLRELLAPVQYESAAVPITVLLAPQVNRREQMGIAFDAASGKILANVDDCVFWKQPADILPHMLAPFEDEEICGVVGRQGAYIAPERRKRGIVTAAEVAALKYMDANQKLQAARFAADGGCWTLEGRTCLYRKDALQKANFRHALTNDMWMGKPLNTGDDSFITRFMITHGFKMAVQDAPEAEIFKVVMRDTSLYAKQTIRWQRTSLQTCTSLVLLDPGFWALRRQYPYLARKYTECSLRLPIAVAHMIALTLAAQRNPLVACLFILYHAYGTLKDYSAFVAKYPWASGQIWFPVVLDYLGCIVHAYCWSTIGRDEWLTRN</sequence>
<dbReference type="Gene3D" id="3.90.550.10">
    <property type="entry name" value="Spore Coat Polysaccharide Biosynthesis Protein SpsA, Chain A"/>
    <property type="match status" value="1"/>
</dbReference>
<reference evidence="9 10" key="1">
    <citation type="journal article" date="2024" name="J Genomics">
        <title>Draft genome sequencing and assembly of Favolaschia claudopus CIRM-BRFM 2984 isolated from oak limbs.</title>
        <authorList>
            <person name="Navarro D."/>
            <person name="Drula E."/>
            <person name="Chaduli D."/>
            <person name="Cazenave R."/>
            <person name="Ahrendt S."/>
            <person name="Wang J."/>
            <person name="Lipzen A."/>
            <person name="Daum C."/>
            <person name="Barry K."/>
            <person name="Grigoriev I.V."/>
            <person name="Favel A."/>
            <person name="Rosso M.N."/>
            <person name="Martin F."/>
        </authorList>
    </citation>
    <scope>NUCLEOTIDE SEQUENCE [LARGE SCALE GENOMIC DNA]</scope>
    <source>
        <strain evidence="9 10">CIRM-BRFM 2984</strain>
    </source>
</reference>
<feature type="signal peptide" evidence="8">
    <location>
        <begin position="1"/>
        <end position="16"/>
    </location>
</feature>
<dbReference type="InterPro" id="IPR052427">
    <property type="entry name" value="Glycosyltrans_GT2/GT47"/>
</dbReference>
<evidence type="ECO:0000256" key="7">
    <source>
        <dbReference type="ARBA" id="ARBA00023180"/>
    </source>
</evidence>
<feature type="chain" id="PRO_5043799376" evidence="8">
    <location>
        <begin position="17"/>
        <end position="401"/>
    </location>
</feature>
<dbReference type="PANTHER" id="PTHR47844">
    <property type="entry name" value="SYNTHASE CPS1, PUTATIVE (AFU_ORTHOLOGUE AFUA_7G02500)-RELATED"/>
    <property type="match status" value="1"/>
</dbReference>
<keyword evidence="7" id="KW-0325">Glycoprotein</keyword>
<evidence type="ECO:0000256" key="3">
    <source>
        <dbReference type="ARBA" id="ARBA00022679"/>
    </source>
</evidence>
<dbReference type="SUPFAM" id="SSF53448">
    <property type="entry name" value="Nucleotide-diphospho-sugar transferases"/>
    <property type="match status" value="1"/>
</dbReference>
<protein>
    <submittedName>
        <fullName evidence="9">Family 2 glycosyltransferase</fullName>
    </submittedName>
</protein>
<dbReference type="InterPro" id="IPR029044">
    <property type="entry name" value="Nucleotide-diphossugar_trans"/>
</dbReference>
<name>A0AAW0DXV9_9AGAR</name>
<keyword evidence="3" id="KW-0808">Transferase</keyword>
<dbReference type="Pfam" id="PF13641">
    <property type="entry name" value="Glyco_tranf_2_3"/>
    <property type="match status" value="1"/>
</dbReference>
<gene>
    <name evidence="9" type="ORF">R3P38DRAFT_2842083</name>
</gene>
<evidence type="ECO:0000256" key="1">
    <source>
        <dbReference type="ARBA" id="ARBA00004370"/>
    </source>
</evidence>
<evidence type="ECO:0000256" key="4">
    <source>
        <dbReference type="ARBA" id="ARBA00022692"/>
    </source>
</evidence>
<keyword evidence="4" id="KW-0812">Transmembrane</keyword>
<keyword evidence="5" id="KW-1133">Transmembrane helix</keyword>
<organism evidence="9 10">
    <name type="scientific">Favolaschia claudopus</name>
    <dbReference type="NCBI Taxonomy" id="2862362"/>
    <lineage>
        <taxon>Eukaryota</taxon>
        <taxon>Fungi</taxon>
        <taxon>Dikarya</taxon>
        <taxon>Basidiomycota</taxon>
        <taxon>Agaricomycotina</taxon>
        <taxon>Agaricomycetes</taxon>
        <taxon>Agaricomycetidae</taxon>
        <taxon>Agaricales</taxon>
        <taxon>Marasmiineae</taxon>
        <taxon>Mycenaceae</taxon>
        <taxon>Favolaschia</taxon>
    </lineage>
</organism>
<evidence type="ECO:0000256" key="2">
    <source>
        <dbReference type="ARBA" id="ARBA00022676"/>
    </source>
</evidence>
<evidence type="ECO:0000256" key="8">
    <source>
        <dbReference type="SAM" id="SignalP"/>
    </source>
</evidence>
<dbReference type="EMBL" id="JAWWNJ010000004">
    <property type="protein sequence ID" value="KAK7057621.1"/>
    <property type="molecule type" value="Genomic_DNA"/>
</dbReference>